<feature type="transmembrane region" description="Helical" evidence="9">
    <location>
        <begin position="125"/>
        <end position="145"/>
    </location>
</feature>
<sequence>MWRSILDRINKLTEDITALFLLIMVLLVFVKILTRVLFQSSFPWTEELSRYLMIWITFLGASIAFKYAAHIGFDLIVNKLPGMLKKIFQVISAIACLTFFILLIVKGYELCGRSMVQSSPALDLPMAYVYAIIPISGILMSINLVDTTINKMRYS</sequence>
<evidence type="ECO:0000256" key="6">
    <source>
        <dbReference type="ARBA" id="ARBA00022989"/>
    </source>
</evidence>
<keyword evidence="2" id="KW-0813">Transport</keyword>
<dbReference type="AlphaFoldDB" id="A0A0A2UVU2"/>
<feature type="domain" description="Tripartite ATP-independent periplasmic transporters DctQ component" evidence="10">
    <location>
        <begin position="24"/>
        <end position="152"/>
    </location>
</feature>
<reference evidence="11 12" key="1">
    <citation type="submission" date="2013-08" db="EMBL/GenBank/DDBJ databases">
        <title>Genome of Pontibacillus chungwhensis.</title>
        <authorList>
            <person name="Wang Q."/>
            <person name="Wang G."/>
        </authorList>
    </citation>
    <scope>NUCLEOTIDE SEQUENCE [LARGE SCALE GENOMIC DNA]</scope>
    <source>
        <strain evidence="11 12">BH030062</strain>
    </source>
</reference>
<comment type="similarity">
    <text evidence="8">Belongs to the TRAP transporter small permease family.</text>
</comment>
<feature type="transmembrane region" description="Helical" evidence="9">
    <location>
        <begin position="52"/>
        <end position="75"/>
    </location>
</feature>
<dbReference type="RefSeq" id="WP_036785419.1">
    <property type="nucleotide sequence ID" value="NZ_AVBG01000011.1"/>
</dbReference>
<dbReference type="STRING" id="1385513.N780_04465"/>
<organism evidence="11 12">
    <name type="scientific">Pontibacillus chungwhensis BH030062</name>
    <dbReference type="NCBI Taxonomy" id="1385513"/>
    <lineage>
        <taxon>Bacteria</taxon>
        <taxon>Bacillati</taxon>
        <taxon>Bacillota</taxon>
        <taxon>Bacilli</taxon>
        <taxon>Bacillales</taxon>
        <taxon>Bacillaceae</taxon>
        <taxon>Pontibacillus</taxon>
    </lineage>
</organism>
<evidence type="ECO:0000256" key="8">
    <source>
        <dbReference type="ARBA" id="ARBA00038436"/>
    </source>
</evidence>
<evidence type="ECO:0000256" key="7">
    <source>
        <dbReference type="ARBA" id="ARBA00023136"/>
    </source>
</evidence>
<dbReference type="GO" id="GO:0015740">
    <property type="term" value="P:C4-dicarboxylate transport"/>
    <property type="evidence" value="ECO:0007669"/>
    <property type="project" value="TreeGrafter"/>
</dbReference>
<dbReference type="eggNOG" id="COG3090">
    <property type="taxonomic scope" value="Bacteria"/>
</dbReference>
<feature type="transmembrane region" description="Helical" evidence="9">
    <location>
        <begin position="12"/>
        <end position="32"/>
    </location>
</feature>
<keyword evidence="3" id="KW-1003">Cell membrane</keyword>
<proteinExistence type="inferred from homology"/>
<dbReference type="GO" id="GO:0005886">
    <property type="term" value="C:plasma membrane"/>
    <property type="evidence" value="ECO:0007669"/>
    <property type="project" value="UniProtKB-SubCell"/>
</dbReference>
<dbReference type="Proteomes" id="UP000030153">
    <property type="component" value="Unassembled WGS sequence"/>
</dbReference>
<keyword evidence="6 9" id="KW-1133">Transmembrane helix</keyword>
<comment type="caution">
    <text evidence="11">The sequence shown here is derived from an EMBL/GenBank/DDBJ whole genome shotgun (WGS) entry which is preliminary data.</text>
</comment>
<protein>
    <submittedName>
        <fullName evidence="11">C4-dicarboxylate ABC transporter permease</fullName>
    </submittedName>
</protein>
<dbReference type="PANTHER" id="PTHR35011:SF2">
    <property type="entry name" value="2,3-DIKETO-L-GULONATE TRAP TRANSPORTER SMALL PERMEASE PROTEIN YIAM"/>
    <property type="match status" value="1"/>
</dbReference>
<evidence type="ECO:0000256" key="1">
    <source>
        <dbReference type="ARBA" id="ARBA00004429"/>
    </source>
</evidence>
<evidence type="ECO:0000256" key="9">
    <source>
        <dbReference type="SAM" id="Phobius"/>
    </source>
</evidence>
<evidence type="ECO:0000256" key="4">
    <source>
        <dbReference type="ARBA" id="ARBA00022519"/>
    </source>
</evidence>
<evidence type="ECO:0000259" key="10">
    <source>
        <dbReference type="Pfam" id="PF04290"/>
    </source>
</evidence>
<keyword evidence="5 9" id="KW-0812">Transmembrane</keyword>
<comment type="subcellular location">
    <subcellularLocation>
        <location evidence="1">Cell inner membrane</location>
        <topology evidence="1">Multi-pass membrane protein</topology>
    </subcellularLocation>
</comment>
<dbReference type="InterPro" id="IPR007387">
    <property type="entry name" value="TRAP_DctQ"/>
</dbReference>
<dbReference type="EMBL" id="AVBG01000011">
    <property type="protein sequence ID" value="KGP90636.1"/>
    <property type="molecule type" value="Genomic_DNA"/>
</dbReference>
<gene>
    <name evidence="11" type="ORF">N780_04465</name>
</gene>
<name>A0A0A2UVU2_9BACI</name>
<evidence type="ECO:0000256" key="5">
    <source>
        <dbReference type="ARBA" id="ARBA00022692"/>
    </source>
</evidence>
<dbReference type="OrthoDB" id="2086825at2"/>
<accession>A0A0A2UVU2</accession>
<evidence type="ECO:0000256" key="3">
    <source>
        <dbReference type="ARBA" id="ARBA00022475"/>
    </source>
</evidence>
<evidence type="ECO:0000313" key="11">
    <source>
        <dbReference type="EMBL" id="KGP90636.1"/>
    </source>
</evidence>
<evidence type="ECO:0000313" key="12">
    <source>
        <dbReference type="Proteomes" id="UP000030153"/>
    </source>
</evidence>
<dbReference type="PANTHER" id="PTHR35011">
    <property type="entry name" value="2,3-DIKETO-L-GULONATE TRAP TRANSPORTER SMALL PERMEASE PROTEIN YIAM"/>
    <property type="match status" value="1"/>
</dbReference>
<evidence type="ECO:0000256" key="2">
    <source>
        <dbReference type="ARBA" id="ARBA00022448"/>
    </source>
</evidence>
<keyword evidence="7 9" id="KW-0472">Membrane</keyword>
<feature type="transmembrane region" description="Helical" evidence="9">
    <location>
        <begin position="87"/>
        <end position="105"/>
    </location>
</feature>
<dbReference type="InterPro" id="IPR055348">
    <property type="entry name" value="DctQ"/>
</dbReference>
<dbReference type="Pfam" id="PF04290">
    <property type="entry name" value="DctQ"/>
    <property type="match status" value="1"/>
</dbReference>
<keyword evidence="4" id="KW-0997">Cell inner membrane</keyword>
<dbReference type="GO" id="GO:0022857">
    <property type="term" value="F:transmembrane transporter activity"/>
    <property type="evidence" value="ECO:0007669"/>
    <property type="project" value="TreeGrafter"/>
</dbReference>
<keyword evidence="12" id="KW-1185">Reference proteome</keyword>